<evidence type="ECO:0000256" key="1">
    <source>
        <dbReference type="SAM" id="MobiDB-lite"/>
    </source>
</evidence>
<proteinExistence type="predicted"/>
<evidence type="ECO:0000313" key="3">
    <source>
        <dbReference type="Proteomes" id="UP001266305"/>
    </source>
</evidence>
<name>A0ABQ9UC97_SAGOE</name>
<organism evidence="2 3">
    <name type="scientific">Saguinus oedipus</name>
    <name type="common">Cotton-top tamarin</name>
    <name type="synonym">Oedipomidas oedipus</name>
    <dbReference type="NCBI Taxonomy" id="9490"/>
    <lineage>
        <taxon>Eukaryota</taxon>
        <taxon>Metazoa</taxon>
        <taxon>Chordata</taxon>
        <taxon>Craniata</taxon>
        <taxon>Vertebrata</taxon>
        <taxon>Euteleostomi</taxon>
        <taxon>Mammalia</taxon>
        <taxon>Eutheria</taxon>
        <taxon>Euarchontoglires</taxon>
        <taxon>Primates</taxon>
        <taxon>Haplorrhini</taxon>
        <taxon>Platyrrhini</taxon>
        <taxon>Cebidae</taxon>
        <taxon>Callitrichinae</taxon>
        <taxon>Saguinus</taxon>
    </lineage>
</organism>
<dbReference type="Proteomes" id="UP001266305">
    <property type="component" value="Unassembled WGS sequence"/>
</dbReference>
<gene>
    <name evidence="2" type="ORF">P7K49_028393</name>
</gene>
<sequence length="190" mass="20499">MAADRSGCPANPTHNGDARPSHLFFLAQLLNQAQLPELGASNAQKPTGKSKLIWVEHEEEEERENVLGAETPRRKEKMLEGDLPEPQNSYYKPGPMGSPSGPSAPEALGGRMSQADKEPVVWRVSSGQLGMALSNDGLTDSSVCAIMLKEMFLCTHQENESITTEATNSAVSLQLHFPMCGTKTSESSVC</sequence>
<keyword evidence="3" id="KW-1185">Reference proteome</keyword>
<accession>A0ABQ9UC97</accession>
<dbReference type="EMBL" id="JASSZA010000014">
    <property type="protein sequence ID" value="KAK2094655.1"/>
    <property type="molecule type" value="Genomic_DNA"/>
</dbReference>
<reference evidence="2 3" key="1">
    <citation type="submission" date="2023-05" db="EMBL/GenBank/DDBJ databases">
        <title>B98-5 Cell Line De Novo Hybrid Assembly: An Optical Mapping Approach.</title>
        <authorList>
            <person name="Kananen K."/>
            <person name="Auerbach J.A."/>
            <person name="Kautto E."/>
            <person name="Blachly J.S."/>
        </authorList>
    </citation>
    <scope>NUCLEOTIDE SEQUENCE [LARGE SCALE GENOMIC DNA]</scope>
    <source>
        <strain evidence="2">B95-8</strain>
        <tissue evidence="2">Cell line</tissue>
    </source>
</reference>
<comment type="caution">
    <text evidence="2">The sequence shown here is derived from an EMBL/GenBank/DDBJ whole genome shotgun (WGS) entry which is preliminary data.</text>
</comment>
<feature type="compositionally biased region" description="Low complexity" evidence="1">
    <location>
        <begin position="93"/>
        <end position="110"/>
    </location>
</feature>
<protein>
    <submittedName>
        <fullName evidence="2">Uncharacterized protein</fullName>
    </submittedName>
</protein>
<evidence type="ECO:0000313" key="2">
    <source>
        <dbReference type="EMBL" id="KAK2094655.1"/>
    </source>
</evidence>
<feature type="compositionally biased region" description="Basic and acidic residues" evidence="1">
    <location>
        <begin position="71"/>
        <end position="80"/>
    </location>
</feature>
<feature type="region of interest" description="Disordered" evidence="1">
    <location>
        <begin position="56"/>
        <end position="115"/>
    </location>
</feature>